<keyword evidence="4" id="KW-1185">Reference proteome</keyword>
<gene>
    <name evidence="2" type="primary">tmcAL</name>
    <name evidence="3" type="ORF">SAMN02910417_01529</name>
</gene>
<keyword evidence="1 2" id="KW-0819">tRNA processing</keyword>
<dbReference type="EMBL" id="FMXR01000010">
    <property type="protein sequence ID" value="SDB20132.1"/>
    <property type="molecule type" value="Genomic_DNA"/>
</dbReference>
<comment type="similarity">
    <text evidence="2">Belongs to the TmcAL family.</text>
</comment>
<comment type="catalytic activity">
    <reaction evidence="2">
        <text>cytidine(34) in elongator tRNA(Met) + acetate + ATP = N(4)-acetylcytidine(34) in elongator tRNA(Met) + AMP + diphosphate</text>
        <dbReference type="Rhea" id="RHEA:58144"/>
        <dbReference type="Rhea" id="RHEA-COMP:10693"/>
        <dbReference type="Rhea" id="RHEA-COMP:10694"/>
        <dbReference type="ChEBI" id="CHEBI:30089"/>
        <dbReference type="ChEBI" id="CHEBI:30616"/>
        <dbReference type="ChEBI" id="CHEBI:33019"/>
        <dbReference type="ChEBI" id="CHEBI:74900"/>
        <dbReference type="ChEBI" id="CHEBI:82748"/>
        <dbReference type="ChEBI" id="CHEBI:456215"/>
    </reaction>
</comment>
<feature type="binding site" evidence="2">
    <location>
        <position position="163"/>
    </location>
    <ligand>
        <name>ATP</name>
        <dbReference type="ChEBI" id="CHEBI:30616"/>
    </ligand>
</feature>
<keyword evidence="2" id="KW-0436">Ligase</keyword>
<dbReference type="SUPFAM" id="SSF52374">
    <property type="entry name" value="Nucleotidylyl transferase"/>
    <property type="match status" value="1"/>
</dbReference>
<sequence>MKYAAIICEYNPFHNGHQYQIAYIKEHHPDTKILALMSGDFTQRGAPAIVDKFTRCEMALRGGADVVLELPTLWATASAYDFANGAIHLLNSLGCIDYLAFGCATYDASLFNKLATILSDEPIQYQALLKEHLKNGLSFPLARQKALNQMIGEDISSYINEPNNLLALEYLRALLETGSSIRPVVITRKGTLHNSNDYSCGFASGSAIRSELLKPAPNMQLLKQVLPKDSFKILNTCMKDNLLLCEDDFSHVLSYALTCASNTQLQETDGIDHDLADRIQNLRTSFSSWSSFCELLKTKNYTYTRISRTMTHLLLSQTDKLITFAKEHNYCPYCRILGCRQSQTSIIKTLKIHSKIPIIDRLSMARKLNDPACTKVLSHDIFASDIYRNAQRILSNKDILIEYQRGLTLI</sequence>
<dbReference type="AlphaFoldDB" id="A0A1G6BHK5"/>
<dbReference type="GO" id="GO:0006400">
    <property type="term" value="P:tRNA modification"/>
    <property type="evidence" value="ECO:0007669"/>
    <property type="project" value="UniProtKB-UniRule"/>
</dbReference>
<evidence type="ECO:0000256" key="2">
    <source>
        <dbReference type="HAMAP-Rule" id="MF_01539"/>
    </source>
</evidence>
<dbReference type="InterPro" id="IPR014729">
    <property type="entry name" value="Rossmann-like_a/b/a_fold"/>
</dbReference>
<feature type="binding site" evidence="2">
    <location>
        <position position="102"/>
    </location>
    <ligand>
        <name>ATP</name>
        <dbReference type="ChEBI" id="CHEBI:30616"/>
    </ligand>
</feature>
<dbReference type="Pfam" id="PF05636">
    <property type="entry name" value="HIGH_NTase1"/>
    <property type="match status" value="1"/>
</dbReference>
<keyword evidence="2" id="KW-0963">Cytoplasm</keyword>
<dbReference type="GO" id="GO:0005524">
    <property type="term" value="F:ATP binding"/>
    <property type="evidence" value="ECO:0007669"/>
    <property type="project" value="UniProtKB-KW"/>
</dbReference>
<dbReference type="HAMAP" id="MF_01539">
    <property type="entry name" value="TmcAL"/>
    <property type="match status" value="1"/>
</dbReference>
<dbReference type="PANTHER" id="PTHR37825:SF1">
    <property type="entry name" value="TRNA(MET) CYTIDINE ACETATE LIGASE"/>
    <property type="match status" value="1"/>
</dbReference>
<proteinExistence type="inferred from homology"/>
<dbReference type="STRING" id="1732.SAMN02910417_01529"/>
<evidence type="ECO:0000256" key="1">
    <source>
        <dbReference type="ARBA" id="ARBA00022694"/>
    </source>
</evidence>
<dbReference type="EC" id="6.3.4.-" evidence="2"/>
<keyword evidence="2" id="KW-0694">RNA-binding</keyword>
<feature type="binding site" evidence="2">
    <location>
        <begin position="7"/>
        <end position="20"/>
    </location>
    <ligand>
        <name>ATP</name>
        <dbReference type="ChEBI" id="CHEBI:30616"/>
    </ligand>
</feature>
<comment type="subcellular location">
    <subcellularLocation>
        <location evidence="2">Cytoplasm</location>
    </subcellularLocation>
</comment>
<name>A0A1G6BHK5_EUBOX</name>
<accession>A0A1G6BHK5</accession>
<dbReference type="GO" id="GO:0000049">
    <property type="term" value="F:tRNA binding"/>
    <property type="evidence" value="ECO:0007669"/>
    <property type="project" value="UniProtKB-KW"/>
</dbReference>
<dbReference type="GO" id="GO:0016740">
    <property type="term" value="F:transferase activity"/>
    <property type="evidence" value="ECO:0007669"/>
    <property type="project" value="UniProtKB-KW"/>
</dbReference>
<dbReference type="Gene3D" id="3.40.50.620">
    <property type="entry name" value="HUPs"/>
    <property type="match status" value="1"/>
</dbReference>
<evidence type="ECO:0000313" key="4">
    <source>
        <dbReference type="Proteomes" id="UP000199228"/>
    </source>
</evidence>
<comment type="caution">
    <text evidence="2">Lacks conserved residue(s) required for the propagation of feature annotation.</text>
</comment>
<keyword evidence="2" id="KW-0547">Nucleotide-binding</keyword>
<keyword evidence="2" id="KW-0820">tRNA-binding</keyword>
<dbReference type="RefSeq" id="WP_176762335.1">
    <property type="nucleotide sequence ID" value="NZ_FMXR01000010.1"/>
</dbReference>
<comment type="function">
    <text evidence="2">Catalyzes the formation of N(4)-acetylcytidine (ac(4)C) at the wobble position of elongator tRNA(Met), using acetate and ATP as substrates. First activates an acetate ion to form acetyladenylate (Ac-AMP) and then transfers the acetyl group to tRNA to form ac(4)C34.</text>
</comment>
<organism evidence="3 4">
    <name type="scientific">Eubacterium oxidoreducens</name>
    <dbReference type="NCBI Taxonomy" id="1732"/>
    <lineage>
        <taxon>Bacteria</taxon>
        <taxon>Bacillati</taxon>
        <taxon>Bacillota</taxon>
        <taxon>Clostridia</taxon>
        <taxon>Eubacteriales</taxon>
        <taxon>Eubacteriaceae</taxon>
        <taxon>Eubacterium</taxon>
    </lineage>
</organism>
<dbReference type="PANTHER" id="PTHR37825">
    <property type="entry name" value="TRNA(MET) CYTIDINE ACETATE LIGASE"/>
    <property type="match status" value="1"/>
</dbReference>
<keyword evidence="3" id="KW-0808">Transferase</keyword>
<dbReference type="GO" id="GO:0005737">
    <property type="term" value="C:cytoplasm"/>
    <property type="evidence" value="ECO:0007669"/>
    <property type="project" value="UniProtKB-SubCell"/>
</dbReference>
<dbReference type="GO" id="GO:0016879">
    <property type="term" value="F:ligase activity, forming carbon-nitrogen bonds"/>
    <property type="evidence" value="ECO:0007669"/>
    <property type="project" value="UniProtKB-UniRule"/>
</dbReference>
<protein>
    <recommendedName>
        <fullName evidence="2">tRNA(Met) cytidine acetate ligase</fullName>
        <ecNumber evidence="2">6.3.4.-</ecNumber>
    </recommendedName>
</protein>
<reference evidence="3 4" key="1">
    <citation type="submission" date="2016-10" db="EMBL/GenBank/DDBJ databases">
        <authorList>
            <person name="de Groot N.N."/>
        </authorList>
    </citation>
    <scope>NUCLEOTIDE SEQUENCE [LARGE SCALE GENOMIC DNA]</scope>
    <source>
        <strain evidence="3 4">DSM 3217</strain>
    </source>
</reference>
<dbReference type="Proteomes" id="UP000199228">
    <property type="component" value="Unassembled WGS sequence"/>
</dbReference>
<dbReference type="InterPro" id="IPR008513">
    <property type="entry name" value="tRNA(Met)_cyd_acetate_ligase"/>
</dbReference>
<feature type="binding site" evidence="2">
    <location>
        <position position="188"/>
    </location>
    <ligand>
        <name>ATP</name>
        <dbReference type="ChEBI" id="CHEBI:30616"/>
    </ligand>
</feature>
<evidence type="ECO:0000313" key="3">
    <source>
        <dbReference type="EMBL" id="SDB20132.1"/>
    </source>
</evidence>
<keyword evidence="2" id="KW-0067">ATP-binding</keyword>